<evidence type="ECO:0000313" key="3">
    <source>
        <dbReference type="EMBL" id="MEF2293777.1"/>
    </source>
</evidence>
<name>A0ABU7VKQ1_9BACI</name>
<feature type="domain" description="Beta-lactamase class A catalytic" evidence="2">
    <location>
        <begin position="55"/>
        <end position="276"/>
    </location>
</feature>
<evidence type="ECO:0000256" key="1">
    <source>
        <dbReference type="SAM" id="Phobius"/>
    </source>
</evidence>
<evidence type="ECO:0000259" key="2">
    <source>
        <dbReference type="Pfam" id="PF13354"/>
    </source>
</evidence>
<keyword evidence="1" id="KW-0472">Membrane</keyword>
<dbReference type="InterPro" id="IPR000871">
    <property type="entry name" value="Beta-lactam_class-A"/>
</dbReference>
<dbReference type="SUPFAM" id="SSF56601">
    <property type="entry name" value="beta-lactamase/transpeptidase-like"/>
    <property type="match status" value="1"/>
</dbReference>
<gene>
    <name evidence="3" type="ORF">V2W34_17430</name>
</gene>
<dbReference type="InterPro" id="IPR012338">
    <property type="entry name" value="Beta-lactam/transpept-like"/>
</dbReference>
<dbReference type="EMBL" id="JAZHPM010000040">
    <property type="protein sequence ID" value="MEF2293777.1"/>
    <property type="molecule type" value="Genomic_DNA"/>
</dbReference>
<dbReference type="Proteomes" id="UP001356080">
    <property type="component" value="Unassembled WGS sequence"/>
</dbReference>
<organism evidence="3 4">
    <name type="scientific">Virgibacillus dokdonensis</name>
    <dbReference type="NCBI Taxonomy" id="302167"/>
    <lineage>
        <taxon>Bacteria</taxon>
        <taxon>Bacillati</taxon>
        <taxon>Bacillota</taxon>
        <taxon>Bacilli</taxon>
        <taxon>Bacillales</taxon>
        <taxon>Bacillaceae</taxon>
        <taxon>Virgibacillus</taxon>
    </lineage>
</organism>
<dbReference type="GO" id="GO:0016787">
    <property type="term" value="F:hydrolase activity"/>
    <property type="evidence" value="ECO:0007669"/>
    <property type="project" value="UniProtKB-KW"/>
</dbReference>
<dbReference type="Pfam" id="PF13354">
    <property type="entry name" value="Beta-lactamase2"/>
    <property type="match status" value="1"/>
</dbReference>
<keyword evidence="4" id="KW-1185">Reference proteome</keyword>
<accession>A0ABU7VKQ1</accession>
<comment type="caution">
    <text evidence="3">The sequence shown here is derived from an EMBL/GenBank/DDBJ whole genome shotgun (WGS) entry which is preliminary data.</text>
</comment>
<keyword evidence="1" id="KW-0812">Transmembrane</keyword>
<keyword evidence="3" id="KW-0378">Hydrolase</keyword>
<keyword evidence="1" id="KW-1133">Transmembrane helix</keyword>
<protein>
    <submittedName>
        <fullName evidence="3">Serine hydrolase</fullName>
    </submittedName>
</protein>
<feature type="transmembrane region" description="Helical" evidence="1">
    <location>
        <begin position="6"/>
        <end position="22"/>
    </location>
</feature>
<dbReference type="RefSeq" id="WP_331805931.1">
    <property type="nucleotide sequence ID" value="NZ_JAZHPM010000040.1"/>
</dbReference>
<evidence type="ECO:0000313" key="4">
    <source>
        <dbReference type="Proteomes" id="UP001356080"/>
    </source>
</evidence>
<reference evidence="3 4" key="1">
    <citation type="submission" date="2024-01" db="EMBL/GenBank/DDBJ databases">
        <title>Survival strategy associated with biotechnological potential of Virgibacillus dokdonensis T4.6 isolated from salt-fermented shrimp paste.</title>
        <authorList>
            <person name="Doan T.V."/>
            <person name="Quach N.T."/>
            <person name="Phi Q.-T."/>
        </authorList>
    </citation>
    <scope>NUCLEOTIDE SEQUENCE [LARGE SCALE GENOMIC DNA]</scope>
    <source>
        <strain evidence="3 4">T4.6</strain>
    </source>
</reference>
<proteinExistence type="predicted"/>
<dbReference type="PANTHER" id="PTHR35333:SF3">
    <property type="entry name" value="BETA-LACTAMASE-TYPE TRANSPEPTIDASE FOLD CONTAINING PROTEIN"/>
    <property type="match status" value="1"/>
</dbReference>
<dbReference type="InterPro" id="IPR045155">
    <property type="entry name" value="Beta-lactam_cat"/>
</dbReference>
<sequence>MVVIILSLIVIVMVFISFLVGIKQYKRNLKNNEYDLLEYLEKHKDNLSITIKEDGHDTLTFNQNVKFPLASTVKIIIAFNFVRLVTTCKLSLSEKVSLSYIDKFYVVNTDGGAHPEWKKSIDNSSEVSLLDVAKGMMQFSSNACTDYLMNRIGLDVINESLRDLQINTHDKITYLTPSVLMPGYLSNKKKIATTKMQTMKSASYQSLSEELFKKTEQGECEDLKEKTSRMLSRKIQYLITEKLPSSTTKDYVDLMYKLGKEILSDEEKKLFSEILIGENIKGNQDDYFWYKGGATPFVLTSSLYKENAEHSIVISLFMRDEKAEDSYWIQNIFNDFIFSIATDIDLKNKVKSIFKENM</sequence>
<dbReference type="PANTHER" id="PTHR35333">
    <property type="entry name" value="BETA-LACTAMASE"/>
    <property type="match status" value="1"/>
</dbReference>
<dbReference type="Gene3D" id="3.40.710.10">
    <property type="entry name" value="DD-peptidase/beta-lactamase superfamily"/>
    <property type="match status" value="1"/>
</dbReference>